<protein>
    <submittedName>
        <fullName evidence="2">Uncharacterized protein</fullName>
    </submittedName>
</protein>
<accession>A0A922CPR1</accession>
<feature type="region of interest" description="Disordered" evidence="1">
    <location>
        <begin position="1577"/>
        <end position="1658"/>
    </location>
</feature>
<keyword evidence="3" id="KW-1185">Reference proteome</keyword>
<feature type="compositionally biased region" description="Basic and acidic residues" evidence="1">
    <location>
        <begin position="1005"/>
        <end position="1040"/>
    </location>
</feature>
<feature type="compositionally biased region" description="Basic and acidic residues" evidence="1">
    <location>
        <begin position="404"/>
        <end position="415"/>
    </location>
</feature>
<name>A0A922CPR1_MANSE</name>
<feature type="compositionally biased region" description="Polar residues" evidence="1">
    <location>
        <begin position="61"/>
        <end position="73"/>
    </location>
</feature>
<feature type="compositionally biased region" description="Polar residues" evidence="1">
    <location>
        <begin position="228"/>
        <end position="237"/>
    </location>
</feature>
<feature type="region of interest" description="Disordered" evidence="1">
    <location>
        <begin position="397"/>
        <end position="448"/>
    </location>
</feature>
<feature type="compositionally biased region" description="Polar residues" evidence="1">
    <location>
        <begin position="1145"/>
        <end position="1154"/>
    </location>
</feature>
<feature type="compositionally biased region" description="Polar residues" evidence="1">
    <location>
        <begin position="579"/>
        <end position="589"/>
    </location>
</feature>
<feature type="compositionally biased region" description="Basic residues" evidence="1">
    <location>
        <begin position="152"/>
        <end position="177"/>
    </location>
</feature>
<feature type="region of interest" description="Disordered" evidence="1">
    <location>
        <begin position="1385"/>
        <end position="1434"/>
    </location>
</feature>
<feature type="region of interest" description="Disordered" evidence="1">
    <location>
        <begin position="1005"/>
        <end position="1158"/>
    </location>
</feature>
<feature type="compositionally biased region" description="Polar residues" evidence="1">
    <location>
        <begin position="39"/>
        <end position="52"/>
    </location>
</feature>
<feature type="compositionally biased region" description="Basic and acidic residues" evidence="1">
    <location>
        <begin position="2078"/>
        <end position="2094"/>
    </location>
</feature>
<evidence type="ECO:0000256" key="1">
    <source>
        <dbReference type="SAM" id="MobiDB-lite"/>
    </source>
</evidence>
<feature type="compositionally biased region" description="Low complexity" evidence="1">
    <location>
        <begin position="554"/>
        <end position="567"/>
    </location>
</feature>
<feature type="region of interest" description="Disordered" evidence="1">
    <location>
        <begin position="1222"/>
        <end position="1256"/>
    </location>
</feature>
<feature type="compositionally biased region" description="Polar residues" evidence="1">
    <location>
        <begin position="90"/>
        <end position="100"/>
    </location>
</feature>
<sequence length="2331" mass="259901">MAQSRSSAKFKELLRQKSATVVNKDDSGCDTSPEDNLDHTSTQYPDSDSQTEGNKHKAQSKPRSTSSITLRSTNRNKDTQFLPDVGGTGISPTTHSNMKTKQAKEEQDKTLDEETVIEPKTRARKKASDIANDDKTKPSQDEPKTSKETKKVVNKPKAIVKKRPMGIRKTLRSKKTIATRDKVKNAIKKTVTRGRKAAVKLEPDNSQEKETVPLIPASEIKKEPLDDTPNSRSSSPKTAGRRQRLSSDLVMMKTMLSDSQGSLVLGPRTSPYPMRSERSNSPSMFEAKNLRSGKSKKVKNNLLNEVVMKEQKKRRRLLSDSKTSDFTDAGDECKKLKRGRSCSRDGSEISKCSDNTESDMSLSEPLEEGGKELNKKLDKSKTDLDVDIENNVQISSIEKVPSVNDDKHSEPKAHAESSCVVNEKNKKKLSLKRSTSLDSDNNNSNRIKLDNLNSSEIESKLLLKTENDTLLDARSSILSSMSKTFNTKEITKNIKKAHRGRRAAALARPDPNKACMVATISNSVEDKQETIESLSKEIDDLINNLDENIDQDTETSTTENTSEPTQTKHVSKFYGSGKPLSNSDDNNITRAPDTPVKNTELSISVTNENTPSKIDDSETIRLHYEEDSEEKTAEPTKHEITYNCTSVASIDKLMDRLKEFEEFDKRRQRQESESKANDTKPMMVTSDVVLIPKSGADIKPLKDIQSVRSPERPIEKENVLSCFENNSAISILKRDQVRKSIDVDLPNSVTLIKRNSFSARKESISSNHSRESDAISIFEKSLGKDVTLTEIRKSVEKSAPVQQVELHFATLHPNNPGQNLVPGVVLDSNEISITPRVMTDKSNINDIKIIPKRKSRESISRKSSESTNDEDKLTIIEKIKAPSHPNLSPAVSISATPVAIKSPESTPMETEALPPPLENIKPLPQDASLTSEVSKICNIKPTEASKPELPSAAEPIKTETESSSVENKVENVEEKVEKTTVPEIPVEEQKEAQIETELKLKATVESEIKGKTTVESEIKGKTTVESEFKVKAPVEPEVKVKGPKTKSARNSTETQAGPSNSTVEVADKKKRKDLVRKISTTSQKDVTDEKTEKAQNEPNCADRLVTNEPEKVTEQVPTVEEKPVVAEPESKRAKSPKTAKVETQPGPSNVFNETPETKKHKEYVLRTLGLLTHKAAKEAKIEKLKEKERIYGGIMSNKSKSAKAGLGDYTGTLKTVIKLNRGAGDRDKKKQRTSLKMTFQKSKYRSGKPTPDVGDAANEDEYYTIERREGVAGAATDGGHRKSHYSNRLNNHETEAVPEPAEAKEGNLVIPEKASSFSIHPGRLCMDQCFYCGGKFGLFDTPCHIAQIKSSERQKKILDNEEKLTIDSCLCDACYRHVDRRANCPSYRKRPPGRQPDAPPGQADNNLVQTEKPVSPPLEEESEEEPTTPGVTSGRVATCHTEGCVAAADYSIRRKWLIKMRSSVNKVLKLKCDYPGLHTLPLCAAHHRALAPLMACALCRRRLTKHHNLHFINHGFLELNPLLTREGVPVQFSERPVLCKGCRYYCTLLQRPGHNDHYARAYRRKLLQVYNIEVPPEPEHEGEEMTTLEDPNNLIKPSKKKQRTKSKQRKSTEPEQSSESSEKTNESTPEKEKIHDDSEPSKESTALREEEDIESLISSNKILVPGAVKSNESMTQSDGSENENVCEFDTPFLHVDKQTELQYLLQKQNNPAQFLPKTPNLTQKQRNIMKIQNVSGVQKPGQQHRISEKNAKKIHKIGQMAVQKDKIRREDDDDRSRDGIPILKNINLNDECTIETIPNKRTADINTLKNKWQLSESFTQVKKNLSELSKKLTIEKDPKKPSEAKYSNPVKRLETNPSISVRELFPGEEEMNLQCNIEFNNVKGVTPEGWEKCNTMIQYDVETRKLWTELQRPYGNQSSFLRHLILLEKYFRSGDLVLSHNASPHAANYSDSVQSRLRAYDNVVNDTPRRNEPAISLIEFRKKPSMNGKSLLKSNQNEPEKDTKKFMPPPPMLPKPKVVKEKQKSKPLPPELIAINTPNAQGRKAIQNVLHNIQQLVKGVSASDPTEVAAAPLPPPKFEAHKEKKESPKTETPKKIKATSKPWRPTLMPITQENLAKIAREPTQVAVDGRTLPSLVQVMSSGKRYHITLQDYNKMCIMRREKLQQLREGDKKRNSTEETTVVTEIQPSTMLGNGGTVVQNIVEERQEKKEVPELGQIGNAATILKNACLKNITIAPIPPKTATVTSMTLASPVVTSPSLLVTSTPIKIPQLGSAVSITSETVLTPNAVPAQLMMPKIPKSLTVIPQTIMGGTVTTAVSTMAGGVVPDPQRP</sequence>
<feature type="compositionally biased region" description="Basic and acidic residues" evidence="1">
    <location>
        <begin position="856"/>
        <end position="873"/>
    </location>
</feature>
<proteinExistence type="predicted"/>
<dbReference type="EMBL" id="JH668449">
    <property type="protein sequence ID" value="KAG6453741.1"/>
    <property type="molecule type" value="Genomic_DNA"/>
</dbReference>
<feature type="region of interest" description="Disordered" evidence="1">
    <location>
        <begin position="1986"/>
        <end position="2025"/>
    </location>
</feature>
<evidence type="ECO:0000313" key="3">
    <source>
        <dbReference type="Proteomes" id="UP000791440"/>
    </source>
</evidence>
<dbReference type="GO" id="GO:0005634">
    <property type="term" value="C:nucleus"/>
    <property type="evidence" value="ECO:0007669"/>
    <property type="project" value="TreeGrafter"/>
</dbReference>
<comment type="caution">
    <text evidence="2">The sequence shown here is derived from an EMBL/GenBank/DDBJ whole genome shotgun (WGS) entry which is preliminary data.</text>
</comment>
<feature type="region of interest" description="Disordered" evidence="1">
    <location>
        <begin position="548"/>
        <end position="598"/>
    </location>
</feature>
<reference evidence="2" key="2">
    <citation type="submission" date="2020-12" db="EMBL/GenBank/DDBJ databases">
        <authorList>
            <person name="Kanost M."/>
        </authorList>
    </citation>
    <scope>NUCLEOTIDE SEQUENCE</scope>
</reference>
<feature type="compositionally biased region" description="Low complexity" evidence="1">
    <location>
        <begin position="432"/>
        <end position="445"/>
    </location>
</feature>
<dbReference type="PANTHER" id="PTHR36562:SF6">
    <property type="entry name" value="EG:133E12.4 PROTEIN"/>
    <property type="match status" value="1"/>
</dbReference>
<feature type="region of interest" description="Disordered" evidence="1">
    <location>
        <begin position="854"/>
        <end position="873"/>
    </location>
</feature>
<dbReference type="InterPro" id="IPR051372">
    <property type="entry name" value="CWC21"/>
</dbReference>
<feature type="compositionally biased region" description="Basic and acidic residues" evidence="1">
    <location>
        <begin position="1108"/>
        <end position="1132"/>
    </location>
</feature>
<dbReference type="Proteomes" id="UP000791440">
    <property type="component" value="Unassembled WGS sequence"/>
</dbReference>
<feature type="region of interest" description="Disordered" evidence="1">
    <location>
        <begin position="940"/>
        <end position="991"/>
    </location>
</feature>
<feature type="compositionally biased region" description="Basic and acidic residues" evidence="1">
    <location>
        <begin position="199"/>
        <end position="211"/>
    </location>
</feature>
<organism evidence="2 3">
    <name type="scientific">Manduca sexta</name>
    <name type="common">Tobacco hawkmoth</name>
    <name type="synonym">Tobacco hornworm</name>
    <dbReference type="NCBI Taxonomy" id="7130"/>
    <lineage>
        <taxon>Eukaryota</taxon>
        <taxon>Metazoa</taxon>
        <taxon>Ecdysozoa</taxon>
        <taxon>Arthropoda</taxon>
        <taxon>Hexapoda</taxon>
        <taxon>Insecta</taxon>
        <taxon>Pterygota</taxon>
        <taxon>Neoptera</taxon>
        <taxon>Endopterygota</taxon>
        <taxon>Lepidoptera</taxon>
        <taxon>Glossata</taxon>
        <taxon>Ditrysia</taxon>
        <taxon>Bombycoidea</taxon>
        <taxon>Sphingidae</taxon>
        <taxon>Sphinginae</taxon>
        <taxon>Sphingini</taxon>
        <taxon>Manduca</taxon>
    </lineage>
</organism>
<dbReference type="PANTHER" id="PTHR36562">
    <property type="entry name" value="SERINE/ARGININE REPETITIVE MATRIX 2"/>
    <property type="match status" value="1"/>
</dbReference>
<gene>
    <name evidence="2" type="ORF">O3G_MSEX008306</name>
</gene>
<feature type="compositionally biased region" description="Basic residues" evidence="1">
    <location>
        <begin position="185"/>
        <end position="198"/>
    </location>
</feature>
<feature type="compositionally biased region" description="Polar residues" evidence="1">
    <location>
        <begin position="1048"/>
        <end position="1063"/>
    </location>
</feature>
<feature type="compositionally biased region" description="Basic and acidic residues" evidence="1">
    <location>
        <begin position="967"/>
        <end position="980"/>
    </location>
</feature>
<feature type="compositionally biased region" description="Basic residues" evidence="1">
    <location>
        <begin position="1597"/>
        <end position="1609"/>
    </location>
</feature>
<feature type="compositionally biased region" description="Basic and acidic residues" evidence="1">
    <location>
        <begin position="102"/>
        <end position="151"/>
    </location>
</feature>
<feature type="compositionally biased region" description="Basic and acidic residues" evidence="1">
    <location>
        <begin position="368"/>
        <end position="382"/>
    </location>
</feature>
<reference evidence="2" key="1">
    <citation type="journal article" date="2016" name="Insect Biochem. Mol. Biol.">
        <title>Multifaceted biological insights from a draft genome sequence of the tobacco hornworm moth, Manduca sexta.</title>
        <authorList>
            <person name="Kanost M.R."/>
            <person name="Arrese E.L."/>
            <person name="Cao X."/>
            <person name="Chen Y.R."/>
            <person name="Chellapilla S."/>
            <person name="Goldsmith M.R."/>
            <person name="Grosse-Wilde E."/>
            <person name="Heckel D.G."/>
            <person name="Herndon N."/>
            <person name="Jiang H."/>
            <person name="Papanicolaou A."/>
            <person name="Qu J."/>
            <person name="Soulages J.L."/>
            <person name="Vogel H."/>
            <person name="Walters J."/>
            <person name="Waterhouse R.M."/>
            <person name="Ahn S.J."/>
            <person name="Almeida F.C."/>
            <person name="An C."/>
            <person name="Aqrawi P."/>
            <person name="Bretschneider A."/>
            <person name="Bryant W.B."/>
            <person name="Bucks S."/>
            <person name="Chao H."/>
            <person name="Chevignon G."/>
            <person name="Christen J.M."/>
            <person name="Clarke D.F."/>
            <person name="Dittmer N.T."/>
            <person name="Ferguson L.C.F."/>
            <person name="Garavelou S."/>
            <person name="Gordon K.H.J."/>
            <person name="Gunaratna R.T."/>
            <person name="Han Y."/>
            <person name="Hauser F."/>
            <person name="He Y."/>
            <person name="Heidel-Fischer H."/>
            <person name="Hirsh A."/>
            <person name="Hu Y."/>
            <person name="Jiang H."/>
            <person name="Kalra D."/>
            <person name="Klinner C."/>
            <person name="Konig C."/>
            <person name="Kovar C."/>
            <person name="Kroll A.R."/>
            <person name="Kuwar S.S."/>
            <person name="Lee S.L."/>
            <person name="Lehman R."/>
            <person name="Li K."/>
            <person name="Li Z."/>
            <person name="Liang H."/>
            <person name="Lovelace S."/>
            <person name="Lu Z."/>
            <person name="Mansfield J.H."/>
            <person name="McCulloch K.J."/>
            <person name="Mathew T."/>
            <person name="Morton B."/>
            <person name="Muzny D.M."/>
            <person name="Neunemann D."/>
            <person name="Ongeri F."/>
            <person name="Pauchet Y."/>
            <person name="Pu L.L."/>
            <person name="Pyrousis I."/>
            <person name="Rao X.J."/>
            <person name="Redding A."/>
            <person name="Roesel C."/>
            <person name="Sanchez-Gracia A."/>
            <person name="Schaack S."/>
            <person name="Shukla A."/>
            <person name="Tetreau G."/>
            <person name="Wang Y."/>
            <person name="Xiong G.H."/>
            <person name="Traut W."/>
            <person name="Walsh T.K."/>
            <person name="Worley K.C."/>
            <person name="Wu D."/>
            <person name="Wu W."/>
            <person name="Wu Y.Q."/>
            <person name="Zhang X."/>
            <person name="Zou Z."/>
            <person name="Zucker H."/>
            <person name="Briscoe A.D."/>
            <person name="Burmester T."/>
            <person name="Clem R.J."/>
            <person name="Feyereisen R."/>
            <person name="Grimmelikhuijzen C.J.P."/>
            <person name="Hamodrakas S.J."/>
            <person name="Hansson B.S."/>
            <person name="Huguet E."/>
            <person name="Jermiin L.S."/>
            <person name="Lan Q."/>
            <person name="Lehman H.K."/>
            <person name="Lorenzen M."/>
            <person name="Merzendorfer H."/>
            <person name="Michalopoulos I."/>
            <person name="Morton D.B."/>
            <person name="Muthukrishnan S."/>
            <person name="Oakeshott J.G."/>
            <person name="Palmer W."/>
            <person name="Park Y."/>
            <person name="Passarelli A.L."/>
            <person name="Rozas J."/>
            <person name="Schwartz L.M."/>
            <person name="Smith W."/>
            <person name="Southgate A."/>
            <person name="Vilcinskas A."/>
            <person name="Vogt R."/>
            <person name="Wang P."/>
            <person name="Werren J."/>
            <person name="Yu X.Q."/>
            <person name="Zhou J.J."/>
            <person name="Brown S.J."/>
            <person name="Scherer S.E."/>
            <person name="Richards S."/>
            <person name="Blissard G.W."/>
        </authorList>
    </citation>
    <scope>NUCLEOTIDE SEQUENCE</scope>
</reference>
<feature type="region of interest" description="Disordered" evidence="1">
    <location>
        <begin position="2071"/>
        <end position="2098"/>
    </location>
</feature>
<feature type="region of interest" description="Disordered" evidence="1">
    <location>
        <begin position="1"/>
        <end position="382"/>
    </location>
</feature>
<feature type="compositionally biased region" description="Polar residues" evidence="1">
    <location>
        <begin position="350"/>
        <end position="361"/>
    </location>
</feature>
<evidence type="ECO:0000313" key="2">
    <source>
        <dbReference type="EMBL" id="KAG6453741.1"/>
    </source>
</evidence>
<feature type="compositionally biased region" description="Basic and acidic residues" evidence="1">
    <location>
        <begin position="1620"/>
        <end position="1648"/>
    </location>
</feature>
<feature type="compositionally biased region" description="Basic and acidic residues" evidence="1">
    <location>
        <begin position="1085"/>
        <end position="1095"/>
    </location>
</feature>